<proteinExistence type="predicted"/>
<evidence type="ECO:0000313" key="1">
    <source>
        <dbReference type="EMBL" id="MPC68476.1"/>
    </source>
</evidence>
<accession>A0A5B7HEQ0</accession>
<dbReference type="Proteomes" id="UP000324222">
    <property type="component" value="Unassembled WGS sequence"/>
</dbReference>
<dbReference type="EMBL" id="VSRR010027906">
    <property type="protein sequence ID" value="MPC68476.1"/>
    <property type="molecule type" value="Genomic_DNA"/>
</dbReference>
<keyword evidence="2" id="KW-1185">Reference proteome</keyword>
<name>A0A5B7HEQ0_PORTR</name>
<sequence>MCRHQTEMIRNYEYQTAACHQWRATSLPATLLGRAISQRRPSPRTTPRAATISMTLPEPVSIHR</sequence>
<evidence type="ECO:0000313" key="2">
    <source>
        <dbReference type="Proteomes" id="UP000324222"/>
    </source>
</evidence>
<comment type="caution">
    <text evidence="1">The sequence shown here is derived from an EMBL/GenBank/DDBJ whole genome shotgun (WGS) entry which is preliminary data.</text>
</comment>
<organism evidence="1 2">
    <name type="scientific">Portunus trituberculatus</name>
    <name type="common">Swimming crab</name>
    <name type="synonym">Neptunus trituberculatus</name>
    <dbReference type="NCBI Taxonomy" id="210409"/>
    <lineage>
        <taxon>Eukaryota</taxon>
        <taxon>Metazoa</taxon>
        <taxon>Ecdysozoa</taxon>
        <taxon>Arthropoda</taxon>
        <taxon>Crustacea</taxon>
        <taxon>Multicrustacea</taxon>
        <taxon>Malacostraca</taxon>
        <taxon>Eumalacostraca</taxon>
        <taxon>Eucarida</taxon>
        <taxon>Decapoda</taxon>
        <taxon>Pleocyemata</taxon>
        <taxon>Brachyura</taxon>
        <taxon>Eubrachyura</taxon>
        <taxon>Portunoidea</taxon>
        <taxon>Portunidae</taxon>
        <taxon>Portuninae</taxon>
        <taxon>Portunus</taxon>
    </lineage>
</organism>
<dbReference type="AlphaFoldDB" id="A0A5B7HEQ0"/>
<reference evidence="1 2" key="1">
    <citation type="submission" date="2019-05" db="EMBL/GenBank/DDBJ databases">
        <title>Another draft genome of Portunus trituberculatus and its Hox gene families provides insights of decapod evolution.</title>
        <authorList>
            <person name="Jeong J.-H."/>
            <person name="Song I."/>
            <person name="Kim S."/>
            <person name="Choi T."/>
            <person name="Kim D."/>
            <person name="Ryu S."/>
            <person name="Kim W."/>
        </authorList>
    </citation>
    <scope>NUCLEOTIDE SEQUENCE [LARGE SCALE GENOMIC DNA]</scope>
    <source>
        <tissue evidence="1">Muscle</tissue>
    </source>
</reference>
<protein>
    <submittedName>
        <fullName evidence="1">Uncharacterized protein</fullName>
    </submittedName>
</protein>
<gene>
    <name evidence="1" type="ORF">E2C01_062679</name>
</gene>